<evidence type="ECO:0000256" key="4">
    <source>
        <dbReference type="ARBA" id="ARBA00022603"/>
    </source>
</evidence>
<keyword evidence="3" id="KW-0698">rRNA processing</keyword>
<feature type="domain" description="RNA 2-O ribose methyltransferase substrate binding" evidence="11">
    <location>
        <begin position="363"/>
        <end position="448"/>
    </location>
</feature>
<feature type="compositionally biased region" description="Basic and acidic residues" evidence="10">
    <location>
        <begin position="270"/>
        <end position="325"/>
    </location>
</feature>
<dbReference type="InterPro" id="IPR029064">
    <property type="entry name" value="Ribosomal_eL30-like_sf"/>
</dbReference>
<sequence>MSIIVLSRGLRNPSTGIALRPLQYPALQTTRAASLTRAIGRGIRRSKGVGFRGKERDRDGKVASNGGGRSLKASNENSGVVRKHAGPPAAVTNKPMSHKGWEGPIRESSKSFGRDGGSIGSPRSPRDGPTRIWMGKRILKERKAGFREPEKHAFGKRSNARKQVNLPSRQEYGFGIDRIINGAHERSVREDGGTQFTFRGRGERQQVDKKDLDGAMAEHTGTFNSYDPRTQTRDTMPKNTPGKGMKEPLSAAGPKISFGSGPPTNYGDRGSFHERAINYRDRYGRLDKITKPENRRDNQVQPSIDRESRHDYIPRVSERPTRSNDRSSALSRSHGNFDQPRAISTFDKRIPISIPYTTPASEFLYGASVVEAALKSTREHRRKLYKLYIYSGENRENAEQDKALERLARKHKVEIAHVSGDWLRAMDKMSNSRPHNGYILESSPLPRLPVVSLAEVGENLTGFEVVLDHQSKEEAAVNGSHGTITLPKNALGRKPFVLFLDSILDPGNLGGIIRTASFLGVTAIAISKNCAAISPIVLKASAGASEDIEIFTVNKPAGFIANSKLAGWKVYAAVAPGGDGPPGPPSTATDNLNDPLAEDPCILMLGNEGEGLRYNLKTKADVNLMIRGGGTSNNVDSLNVSVATGILCDAFLRTPKTKKISVIADPKPEEPEVVAGDLF</sequence>
<feature type="compositionally biased region" description="Basic and acidic residues" evidence="10">
    <location>
        <begin position="52"/>
        <end position="61"/>
    </location>
</feature>
<keyword evidence="13" id="KW-1185">Reference proteome</keyword>
<reference evidence="12" key="1">
    <citation type="journal article" date="2021" name="IMA Fungus">
        <title>Genomic characterization of three marine fungi, including Emericellopsis atlantica sp. nov. with signatures of a generalist lifestyle and marine biomass degradation.</title>
        <authorList>
            <person name="Hagestad O.C."/>
            <person name="Hou L."/>
            <person name="Andersen J.H."/>
            <person name="Hansen E.H."/>
            <person name="Altermark B."/>
            <person name="Li C."/>
            <person name="Kuhnert E."/>
            <person name="Cox R.J."/>
            <person name="Crous P.W."/>
            <person name="Spatafora J.W."/>
            <person name="Lail K."/>
            <person name="Amirebrahimi M."/>
            <person name="Lipzen A."/>
            <person name="Pangilinan J."/>
            <person name="Andreopoulos W."/>
            <person name="Hayes R.D."/>
            <person name="Ng V."/>
            <person name="Grigoriev I.V."/>
            <person name="Jackson S.A."/>
            <person name="Sutton T.D.S."/>
            <person name="Dobson A.D.W."/>
            <person name="Rama T."/>
        </authorList>
    </citation>
    <scope>NUCLEOTIDE SEQUENCE</scope>
    <source>
        <strain evidence="12">TRa3180A</strain>
    </source>
</reference>
<evidence type="ECO:0000256" key="9">
    <source>
        <dbReference type="ARBA" id="ARBA00034881"/>
    </source>
</evidence>
<evidence type="ECO:0000256" key="3">
    <source>
        <dbReference type="ARBA" id="ARBA00022552"/>
    </source>
</evidence>
<dbReference type="SUPFAM" id="SSF55315">
    <property type="entry name" value="L30e-like"/>
    <property type="match status" value="1"/>
</dbReference>
<feature type="compositionally biased region" description="Basic and acidic residues" evidence="10">
    <location>
        <begin position="99"/>
        <end position="113"/>
    </location>
</feature>
<dbReference type="EMBL" id="MU253921">
    <property type="protein sequence ID" value="KAG9244218.1"/>
    <property type="molecule type" value="Genomic_DNA"/>
</dbReference>
<comment type="subcellular location">
    <subcellularLocation>
        <location evidence="1">Mitochondrion</location>
    </subcellularLocation>
</comment>
<organism evidence="12 13">
    <name type="scientific">Calycina marina</name>
    <dbReference type="NCBI Taxonomy" id="1763456"/>
    <lineage>
        <taxon>Eukaryota</taxon>
        <taxon>Fungi</taxon>
        <taxon>Dikarya</taxon>
        <taxon>Ascomycota</taxon>
        <taxon>Pezizomycotina</taxon>
        <taxon>Leotiomycetes</taxon>
        <taxon>Helotiales</taxon>
        <taxon>Pezizellaceae</taxon>
        <taxon>Calycina</taxon>
    </lineage>
</organism>
<evidence type="ECO:0000256" key="2">
    <source>
        <dbReference type="ARBA" id="ARBA00007228"/>
    </source>
</evidence>
<accession>A0A9P7Z3I3</accession>
<name>A0A9P7Z3I3_9HELO</name>
<dbReference type="Gene3D" id="3.30.1330.30">
    <property type="match status" value="1"/>
</dbReference>
<keyword evidence="4" id="KW-0489">Methyltransferase</keyword>
<dbReference type="Gene3D" id="3.40.1280.10">
    <property type="match status" value="1"/>
</dbReference>
<dbReference type="PANTHER" id="PTHR46103:SF1">
    <property type="entry name" value="RRNA METHYLTRANSFERASE 1, MITOCHONDRIAL"/>
    <property type="match status" value="1"/>
</dbReference>
<dbReference type="Pfam" id="PF00588">
    <property type="entry name" value="SpoU_methylase"/>
    <property type="match status" value="1"/>
</dbReference>
<feature type="region of interest" description="Disordered" evidence="10">
    <location>
        <begin position="218"/>
        <end position="340"/>
    </location>
</feature>
<keyword evidence="6" id="KW-0949">S-adenosyl-L-methionine</keyword>
<keyword evidence="8" id="KW-0496">Mitochondrion</keyword>
<dbReference type="InterPro" id="IPR047182">
    <property type="entry name" value="MRM1"/>
</dbReference>
<evidence type="ECO:0000256" key="8">
    <source>
        <dbReference type="ARBA" id="ARBA00023128"/>
    </source>
</evidence>
<protein>
    <recommendedName>
        <fullName evidence="9">rRNA methyltransferase 1, mitochondrial</fullName>
    </recommendedName>
</protein>
<comment type="similarity">
    <text evidence="2">Belongs to the class IV-like SAM-binding methyltransferase superfamily. RNA methyltransferase TrmH family.</text>
</comment>
<feature type="compositionally biased region" description="Polar residues" evidence="10">
    <location>
        <begin position="326"/>
        <end position="336"/>
    </location>
</feature>
<evidence type="ECO:0000256" key="7">
    <source>
        <dbReference type="ARBA" id="ARBA00022946"/>
    </source>
</evidence>
<dbReference type="InterPro" id="IPR047261">
    <property type="entry name" value="MRM1_MeTrfase_dom"/>
</dbReference>
<dbReference type="SUPFAM" id="SSF75217">
    <property type="entry name" value="alpha/beta knot"/>
    <property type="match status" value="1"/>
</dbReference>
<dbReference type="OrthoDB" id="270651at2759"/>
<dbReference type="GO" id="GO:0003723">
    <property type="term" value="F:RNA binding"/>
    <property type="evidence" value="ECO:0007669"/>
    <property type="project" value="InterPro"/>
</dbReference>
<dbReference type="FunFam" id="3.30.1330.30:FF:000035">
    <property type="entry name" value="TrmH family RNA methyltransferase"/>
    <property type="match status" value="1"/>
</dbReference>
<evidence type="ECO:0000259" key="11">
    <source>
        <dbReference type="SMART" id="SM00967"/>
    </source>
</evidence>
<dbReference type="Proteomes" id="UP000887226">
    <property type="component" value="Unassembled WGS sequence"/>
</dbReference>
<dbReference type="InterPro" id="IPR001537">
    <property type="entry name" value="SpoU_MeTrfase"/>
</dbReference>
<dbReference type="SMART" id="SM00967">
    <property type="entry name" value="SpoU_sub_bind"/>
    <property type="match status" value="1"/>
</dbReference>
<dbReference type="InterPro" id="IPR029026">
    <property type="entry name" value="tRNA_m1G_MTases_N"/>
</dbReference>
<dbReference type="InterPro" id="IPR029028">
    <property type="entry name" value="Alpha/beta_knot_MTases"/>
</dbReference>
<dbReference type="CDD" id="cd18105">
    <property type="entry name" value="SpoU-like_MRM1"/>
    <property type="match status" value="1"/>
</dbReference>
<dbReference type="GO" id="GO:0005739">
    <property type="term" value="C:mitochondrion"/>
    <property type="evidence" value="ECO:0007669"/>
    <property type="project" value="UniProtKB-SubCell"/>
</dbReference>
<keyword evidence="7" id="KW-0809">Transit peptide</keyword>
<evidence type="ECO:0000256" key="10">
    <source>
        <dbReference type="SAM" id="MobiDB-lite"/>
    </source>
</evidence>
<evidence type="ECO:0000256" key="5">
    <source>
        <dbReference type="ARBA" id="ARBA00022679"/>
    </source>
</evidence>
<dbReference type="PANTHER" id="PTHR46103">
    <property type="entry name" value="RRNA METHYLTRANSFERASE 1, MITOCHONDRIAL"/>
    <property type="match status" value="1"/>
</dbReference>
<gene>
    <name evidence="12" type="ORF">BJ878DRAFT_507233</name>
</gene>
<evidence type="ECO:0000313" key="13">
    <source>
        <dbReference type="Proteomes" id="UP000887226"/>
    </source>
</evidence>
<dbReference type="AlphaFoldDB" id="A0A9P7Z3I3"/>
<comment type="caution">
    <text evidence="12">The sequence shown here is derived from an EMBL/GenBank/DDBJ whole genome shotgun (WGS) entry which is preliminary data.</text>
</comment>
<dbReference type="Pfam" id="PF08032">
    <property type="entry name" value="SpoU_sub_bind"/>
    <property type="match status" value="1"/>
</dbReference>
<evidence type="ECO:0000256" key="1">
    <source>
        <dbReference type="ARBA" id="ARBA00004173"/>
    </source>
</evidence>
<evidence type="ECO:0000313" key="12">
    <source>
        <dbReference type="EMBL" id="KAG9244218.1"/>
    </source>
</evidence>
<feature type="region of interest" description="Disordered" evidence="10">
    <location>
        <begin position="46"/>
        <end position="131"/>
    </location>
</feature>
<keyword evidence="5" id="KW-0808">Transferase</keyword>
<evidence type="ECO:0000256" key="6">
    <source>
        <dbReference type="ARBA" id="ARBA00022691"/>
    </source>
</evidence>
<dbReference type="GO" id="GO:0016435">
    <property type="term" value="F:rRNA (guanine) methyltransferase activity"/>
    <property type="evidence" value="ECO:0007669"/>
    <property type="project" value="TreeGrafter"/>
</dbReference>
<dbReference type="InterPro" id="IPR013123">
    <property type="entry name" value="SpoU_subst-bd"/>
</dbReference>
<proteinExistence type="inferred from homology"/>